<evidence type="ECO:0000256" key="3">
    <source>
        <dbReference type="ARBA" id="ARBA00022679"/>
    </source>
</evidence>
<dbReference type="PANTHER" id="PTHR44307:SF2">
    <property type="entry name" value="PHOSPHOETHANOLAMINE METHYLTRANSFERASE ISOFORM X1"/>
    <property type="match status" value="1"/>
</dbReference>
<protein>
    <submittedName>
        <fullName evidence="6">Methyltransferase domain-containing protein</fullName>
    </submittedName>
</protein>
<comment type="pathway">
    <text evidence="1">Lipid metabolism.</text>
</comment>
<proteinExistence type="predicted"/>
<dbReference type="GO" id="GO:0000179">
    <property type="term" value="F:rRNA (adenine-N6,N6-)-dimethyltransferase activity"/>
    <property type="evidence" value="ECO:0007669"/>
    <property type="project" value="InterPro"/>
</dbReference>
<evidence type="ECO:0000256" key="5">
    <source>
        <dbReference type="ARBA" id="ARBA00025707"/>
    </source>
</evidence>
<dbReference type="OrthoDB" id="9765084at2"/>
<name>A0A516H0N2_9PROT</name>
<keyword evidence="2 6" id="KW-0489">Methyltransferase</keyword>
<dbReference type="SUPFAM" id="SSF53335">
    <property type="entry name" value="S-adenosyl-L-methionine-dependent methyltransferases"/>
    <property type="match status" value="1"/>
</dbReference>
<dbReference type="CDD" id="cd02440">
    <property type="entry name" value="AdoMet_MTases"/>
    <property type="match status" value="1"/>
</dbReference>
<evidence type="ECO:0000313" key="6">
    <source>
        <dbReference type="EMBL" id="QDO97338.1"/>
    </source>
</evidence>
<dbReference type="Proteomes" id="UP000317496">
    <property type="component" value="Chromosome"/>
</dbReference>
<keyword evidence="3 6" id="KW-0808">Transferase</keyword>
<evidence type="ECO:0000256" key="4">
    <source>
        <dbReference type="ARBA" id="ARBA00022691"/>
    </source>
</evidence>
<organism evidence="6 7">
    <name type="scientific">Ferrovibrio terrae</name>
    <dbReference type="NCBI Taxonomy" id="2594003"/>
    <lineage>
        <taxon>Bacteria</taxon>
        <taxon>Pseudomonadati</taxon>
        <taxon>Pseudomonadota</taxon>
        <taxon>Alphaproteobacteria</taxon>
        <taxon>Rhodospirillales</taxon>
        <taxon>Rhodospirillaceae</taxon>
        <taxon>Ferrovibrio</taxon>
    </lineage>
</organism>
<reference evidence="6 7" key="1">
    <citation type="submission" date="2019-07" db="EMBL/GenBank/DDBJ databases">
        <title>Genome sequencing for Ferrovibrio sp. K5.</title>
        <authorList>
            <person name="Park S.-J."/>
        </authorList>
    </citation>
    <scope>NUCLEOTIDE SEQUENCE [LARGE SCALE GENOMIC DNA]</scope>
    <source>
        <strain evidence="6 7">K5</strain>
    </source>
</reference>
<keyword evidence="7" id="KW-1185">Reference proteome</keyword>
<evidence type="ECO:0000256" key="2">
    <source>
        <dbReference type="ARBA" id="ARBA00022603"/>
    </source>
</evidence>
<dbReference type="Gene3D" id="3.40.50.150">
    <property type="entry name" value="Vaccinia Virus protein VP39"/>
    <property type="match status" value="1"/>
</dbReference>
<dbReference type="PROSITE" id="PS01131">
    <property type="entry name" value="RRNA_A_DIMETH"/>
    <property type="match status" value="1"/>
</dbReference>
<accession>A0A516H0N2</accession>
<sequence length="358" mass="40139">MGTPCASVFDTDIVALRAWQPKINHPGATADSLILNLADSDLDTALVAKENSEQSDDMTWRDKLRAWWHGDDYVMQHMVKDYSTQPSTTDLPAEDAPREVPSIDSWSPRRLQVAQKLFGEGFNTPGGEELMKPLTAPLGLNPNMSITELGSGMGGMSRMMARENLWIDAYEPDPDLAAVSIELAKGQGVKQRTNIKSTALDDISFKRKSVDVFLSKDGLMSVQDKRLLLAKLRAAMKPGGQLMFTDFLLTGSTESRVYEVWWDREPVKPHLLTPEGLQAELESLNFIICYMEDVTHELKAAVIESFGRYAEEVKLLGKAVDENEREWAITEGEHWAIRLSAMDANVIRLYRVFCRTVD</sequence>
<dbReference type="PANTHER" id="PTHR44307">
    <property type="entry name" value="PHOSPHOETHANOLAMINE METHYLTRANSFERASE"/>
    <property type="match status" value="1"/>
</dbReference>
<dbReference type="Pfam" id="PF13489">
    <property type="entry name" value="Methyltransf_23"/>
    <property type="match status" value="1"/>
</dbReference>
<keyword evidence="4" id="KW-0949">S-adenosyl-L-methionine</keyword>
<comment type="pathway">
    <text evidence="5">Phospholipid metabolism.</text>
</comment>
<dbReference type="EMBL" id="CP041636">
    <property type="protein sequence ID" value="QDO97338.1"/>
    <property type="molecule type" value="Genomic_DNA"/>
</dbReference>
<evidence type="ECO:0000256" key="1">
    <source>
        <dbReference type="ARBA" id="ARBA00005189"/>
    </source>
</evidence>
<gene>
    <name evidence="6" type="ORF">FNB15_08695</name>
</gene>
<dbReference type="InterPro" id="IPR029063">
    <property type="entry name" value="SAM-dependent_MTases_sf"/>
</dbReference>
<dbReference type="InterPro" id="IPR020596">
    <property type="entry name" value="rRNA_Ade_Mease_Trfase_CS"/>
</dbReference>
<dbReference type="AlphaFoldDB" id="A0A516H0N2"/>
<dbReference type="KEGG" id="fer:FNB15_08695"/>
<evidence type="ECO:0000313" key="7">
    <source>
        <dbReference type="Proteomes" id="UP000317496"/>
    </source>
</evidence>